<dbReference type="InterPro" id="IPR007822">
    <property type="entry name" value="LANC-like"/>
</dbReference>
<dbReference type="GO" id="GO:0046872">
    <property type="term" value="F:metal ion binding"/>
    <property type="evidence" value="ECO:0007669"/>
    <property type="project" value="UniProtKB-KW"/>
</dbReference>
<organism evidence="3 4">
    <name type="scientific">Solanum commersonii</name>
    <name type="common">Commerson's wild potato</name>
    <name type="synonym">Commerson's nightshade</name>
    <dbReference type="NCBI Taxonomy" id="4109"/>
    <lineage>
        <taxon>Eukaryota</taxon>
        <taxon>Viridiplantae</taxon>
        <taxon>Streptophyta</taxon>
        <taxon>Embryophyta</taxon>
        <taxon>Tracheophyta</taxon>
        <taxon>Spermatophyta</taxon>
        <taxon>Magnoliopsida</taxon>
        <taxon>eudicotyledons</taxon>
        <taxon>Gunneridae</taxon>
        <taxon>Pentapetalae</taxon>
        <taxon>asterids</taxon>
        <taxon>lamiids</taxon>
        <taxon>Solanales</taxon>
        <taxon>Solanaceae</taxon>
        <taxon>Solanoideae</taxon>
        <taxon>Solaneae</taxon>
        <taxon>Solanum</taxon>
    </lineage>
</organism>
<dbReference type="InterPro" id="IPR012341">
    <property type="entry name" value="6hp_glycosidase-like_sf"/>
</dbReference>
<dbReference type="PANTHER" id="PTHR12736">
    <property type="entry name" value="LANC-LIKE PROTEIN"/>
    <property type="match status" value="1"/>
</dbReference>
<evidence type="ECO:0000313" key="4">
    <source>
        <dbReference type="Proteomes" id="UP000824120"/>
    </source>
</evidence>
<accession>A0A9J5YA97</accession>
<dbReference type="PANTHER" id="PTHR12736:SF7">
    <property type="entry name" value="LANC-LIKE PROTEIN 3"/>
    <property type="match status" value="1"/>
</dbReference>
<dbReference type="OrthoDB" id="10257263at2759"/>
<dbReference type="GO" id="GO:0005886">
    <property type="term" value="C:plasma membrane"/>
    <property type="evidence" value="ECO:0007669"/>
    <property type="project" value="TreeGrafter"/>
</dbReference>
<dbReference type="PRINTS" id="PR01950">
    <property type="entry name" value="LANCSUPER"/>
</dbReference>
<keyword evidence="2" id="KW-0862">Zinc</keyword>
<dbReference type="EMBL" id="JACXVP010000007">
    <property type="protein sequence ID" value="KAG5597651.1"/>
    <property type="molecule type" value="Genomic_DNA"/>
</dbReference>
<feature type="binding site" evidence="2">
    <location>
        <position position="250"/>
    </location>
    <ligand>
        <name>Zn(2+)</name>
        <dbReference type="ChEBI" id="CHEBI:29105"/>
    </ligand>
</feature>
<dbReference type="Gene3D" id="1.50.10.10">
    <property type="match status" value="3"/>
</dbReference>
<protein>
    <submittedName>
        <fullName evidence="3">Uncharacterized protein</fullName>
    </submittedName>
</protein>
<dbReference type="SMART" id="SM01260">
    <property type="entry name" value="LANC_like"/>
    <property type="match status" value="2"/>
</dbReference>
<dbReference type="GO" id="GO:0005975">
    <property type="term" value="P:carbohydrate metabolic process"/>
    <property type="evidence" value="ECO:0007669"/>
    <property type="project" value="InterPro"/>
</dbReference>
<keyword evidence="4" id="KW-1185">Reference proteome</keyword>
<name>A0A9J5YA97_SOLCO</name>
<gene>
    <name evidence="3" type="ORF">H5410_038883</name>
</gene>
<dbReference type="Pfam" id="PF05147">
    <property type="entry name" value="LANC_like"/>
    <property type="match status" value="3"/>
</dbReference>
<evidence type="ECO:0000313" key="3">
    <source>
        <dbReference type="EMBL" id="KAG5597651.1"/>
    </source>
</evidence>
<feature type="binding site" evidence="2">
    <location>
        <position position="295"/>
    </location>
    <ligand>
        <name>Zn(2+)</name>
        <dbReference type="ChEBI" id="CHEBI:29105"/>
    </ligand>
</feature>
<dbReference type="Proteomes" id="UP000824120">
    <property type="component" value="Chromosome 7"/>
</dbReference>
<evidence type="ECO:0000256" key="1">
    <source>
        <dbReference type="ARBA" id="ARBA00007179"/>
    </source>
</evidence>
<reference evidence="3 4" key="1">
    <citation type="submission" date="2020-09" db="EMBL/GenBank/DDBJ databases">
        <title>De no assembly of potato wild relative species, Solanum commersonii.</title>
        <authorList>
            <person name="Cho K."/>
        </authorList>
    </citation>
    <scope>NUCLEOTIDE SEQUENCE [LARGE SCALE GENOMIC DNA]</scope>
    <source>
        <strain evidence="3">LZ3.2</strain>
        <tissue evidence="3">Leaf</tissue>
    </source>
</reference>
<comment type="caution">
    <text evidence="3">The sequence shown here is derived from an EMBL/GenBank/DDBJ whole genome shotgun (WGS) entry which is preliminary data.</text>
</comment>
<dbReference type="AlphaFoldDB" id="A0A9J5YA97"/>
<dbReference type="InterPro" id="IPR020464">
    <property type="entry name" value="LanC-like_prot_euk"/>
</dbReference>
<dbReference type="PRINTS" id="PR01951">
    <property type="entry name" value="LANCEUKARYTE"/>
</dbReference>
<comment type="similarity">
    <text evidence="1">Belongs to the LanC-like protein family.</text>
</comment>
<dbReference type="GO" id="GO:0031179">
    <property type="term" value="P:peptide modification"/>
    <property type="evidence" value="ECO:0007669"/>
    <property type="project" value="InterPro"/>
</dbReference>
<keyword evidence="2" id="KW-0479">Metal-binding</keyword>
<evidence type="ECO:0000256" key="2">
    <source>
        <dbReference type="PIRSR" id="PIRSR607822-1"/>
    </source>
</evidence>
<dbReference type="CDD" id="cd04794">
    <property type="entry name" value="euk_LANCL"/>
    <property type="match status" value="2"/>
</dbReference>
<proteinExistence type="inferred from homology"/>
<sequence length="774" mass="86440">MKLQLKNHFLKEQKIHCWSFCICLMIVKETWVCKRGRVSDYTIYTGALGTAFLLFKAYQVTLDKNDLVLCSDIIKACDSASRSSGRVTFICGQAGVYSLGAVVAKHSGDEQLCDHYLTKFKEIELPKDLPNEMLYGRAGFLWACSFLNKNIGRETISPTRIRAVVAEVIKSGRKMGEGRCPLMYEWHGKRYWGAAHGLAGIMHVLMEMELKADEVEDVKATLHYMIRNRFPSGNYPSSEGSESDRLVHWCHGAPGVALTLIKAAKVFSNDEFLQAAVEAAEVIWNRGLLKRVGICHGVSGNSYVFLSLYRLTRKVEYLYKAKAFACFLHTRAQTLISEGVMHGGDRPYSLFEGIGGMSYLFFDMIDPMETRPASSHVQTISVLALALSTTGGHSHLLPNNLIPNLIAPKRYYPNEMGGISIEELAPESAKDSLSKLLSLPYDTISQRLKLDAINLKDEVVRETWAAKRRHVYYRLYTGTLGTAYLLFKSYQITRNNDDLALCSDIIQACDAACNGSGPPTFIGGHAGIYALGAVAAKNNGDDQLCQQFLTKFKEIKLPIDLGDDLFYGRAGYLWACSFLNKHLGKGTISISQMRAVVNELIKSGRKLSKLEIFKSPLMYESRGKKYWGAAHGLAGVMNVLLDMELKQDEIEDVKGTLRYMTKNRFSSGNYRTSEGDESDVLVHWCHGAPGVALTLAKAAKVQVFVTLLTRKEEYLYKIKAFACFLHDRAHTLICEGIMHKGDHPFSLFEGIGGMACLFLDLVEPFESRFPAYEL</sequence>
<feature type="binding site" evidence="2">
    <location>
        <position position="296"/>
    </location>
    <ligand>
        <name>Zn(2+)</name>
        <dbReference type="ChEBI" id="CHEBI:29105"/>
    </ligand>
</feature>
<dbReference type="SUPFAM" id="SSF158745">
    <property type="entry name" value="LanC-like"/>
    <property type="match status" value="2"/>
</dbReference>